<keyword evidence="4" id="KW-0805">Transcription regulation</keyword>
<evidence type="ECO:0000256" key="1">
    <source>
        <dbReference type="ARBA" id="ARBA00022723"/>
    </source>
</evidence>
<dbReference type="GO" id="GO:0034244">
    <property type="term" value="P:negative regulation of transcription elongation by RNA polymerase II"/>
    <property type="evidence" value="ECO:0007669"/>
    <property type="project" value="InterPro"/>
</dbReference>
<dbReference type="InterPro" id="IPR049914">
    <property type="entry name" value="PHD1-3/5-6"/>
</dbReference>
<dbReference type="PANTHER" id="PTHR33304">
    <property type="match status" value="1"/>
</dbReference>
<dbReference type="GO" id="GO:0140566">
    <property type="term" value="F:histone reader activity"/>
    <property type="evidence" value="ECO:0007669"/>
    <property type="project" value="InterPro"/>
</dbReference>
<dbReference type="GO" id="GO:0008270">
    <property type="term" value="F:zinc ion binding"/>
    <property type="evidence" value="ECO:0007669"/>
    <property type="project" value="UniProtKB-KW"/>
</dbReference>
<accession>A0A6P9E354</accession>
<evidence type="ECO:0000256" key="4">
    <source>
        <dbReference type="ARBA" id="ARBA00023015"/>
    </source>
</evidence>
<evidence type="ECO:0000256" key="5">
    <source>
        <dbReference type="ARBA" id="ARBA00023163"/>
    </source>
</evidence>
<sequence>MCQKCGDIGFSVALVYCGKCLANALHRQLLLGCMPVTVDEYVTWFCEDCESKSALNAVAVIRDHQISEFHPEFENGRFRLRLDEAEARVSDPERLLDDQERSLVESKGEISTRNVRIAGLEHEVSDVLQASIKSDKELNAIQSEVSFLRKDNESVVKDIETAVLRLRSLKLIYSLLRIKLRRQKGCIWLPWMIYSGAGEH</sequence>
<dbReference type="AlphaFoldDB" id="A0A6P9E354"/>
<name>A0A6P9E354_JUGRE</name>
<keyword evidence="3" id="KW-0862">Zinc</keyword>
<dbReference type="Proteomes" id="UP000235220">
    <property type="component" value="Chromosome 15"/>
</dbReference>
<dbReference type="PANTHER" id="PTHR33304:SF18">
    <property type="entry name" value="CHROMATIN REGULATOR PHD FAMILY-RELATED"/>
    <property type="match status" value="1"/>
</dbReference>
<evidence type="ECO:0000313" key="6">
    <source>
        <dbReference type="Proteomes" id="UP000235220"/>
    </source>
</evidence>
<protein>
    <submittedName>
        <fullName evidence="7">Uncharacterized protein LOC118344728</fullName>
    </submittedName>
</protein>
<evidence type="ECO:0000256" key="3">
    <source>
        <dbReference type="ARBA" id="ARBA00022833"/>
    </source>
</evidence>
<dbReference type="OrthoDB" id="1932206at2759"/>
<dbReference type="GeneID" id="118344728"/>
<gene>
    <name evidence="7" type="primary">LOC118344728</name>
</gene>
<reference evidence="7" key="1">
    <citation type="submission" date="2025-08" db="UniProtKB">
        <authorList>
            <consortium name="RefSeq"/>
        </authorList>
    </citation>
    <scope>IDENTIFICATION</scope>
    <source>
        <tissue evidence="7">Leaves</tissue>
    </source>
</reference>
<keyword evidence="2" id="KW-0863">Zinc-finger</keyword>
<keyword evidence="6" id="KW-1185">Reference proteome</keyword>
<evidence type="ECO:0000256" key="2">
    <source>
        <dbReference type="ARBA" id="ARBA00022771"/>
    </source>
</evidence>
<dbReference type="KEGG" id="jre:118344728"/>
<dbReference type="InParanoid" id="A0A6P9E354"/>
<proteinExistence type="predicted"/>
<keyword evidence="1" id="KW-0479">Metal-binding</keyword>
<evidence type="ECO:0000313" key="7">
    <source>
        <dbReference type="RefSeq" id="XP_035541939.1"/>
    </source>
</evidence>
<organism evidence="6 7">
    <name type="scientific">Juglans regia</name>
    <name type="common">English walnut</name>
    <dbReference type="NCBI Taxonomy" id="51240"/>
    <lineage>
        <taxon>Eukaryota</taxon>
        <taxon>Viridiplantae</taxon>
        <taxon>Streptophyta</taxon>
        <taxon>Embryophyta</taxon>
        <taxon>Tracheophyta</taxon>
        <taxon>Spermatophyta</taxon>
        <taxon>Magnoliopsida</taxon>
        <taxon>eudicotyledons</taxon>
        <taxon>Gunneridae</taxon>
        <taxon>Pentapetalae</taxon>
        <taxon>rosids</taxon>
        <taxon>fabids</taxon>
        <taxon>Fagales</taxon>
        <taxon>Juglandaceae</taxon>
        <taxon>Juglans</taxon>
    </lineage>
</organism>
<dbReference type="RefSeq" id="XP_035541939.1">
    <property type="nucleotide sequence ID" value="XM_035686046.1"/>
</dbReference>
<keyword evidence="5" id="KW-0804">Transcription</keyword>